<sequence length="104" mass="11688">MITSLGGQIGWLWWPELIPAHSVFEEDPHGLEPHRWASHQPAHSPQLSLALIEKQAPIFIRAHPFLEGASDLSFLSHIHSVPVSRLVAQYQCSCVLTFQQARFG</sequence>
<gene>
    <name evidence="1" type="ORF">LZT28_02240</name>
</gene>
<proteinExistence type="predicted"/>
<dbReference type="AlphaFoldDB" id="A0AAW5REC9"/>
<comment type="caution">
    <text evidence="1">The sequence shown here is derived from an EMBL/GenBank/DDBJ whole genome shotgun (WGS) entry which is preliminary data.</text>
</comment>
<evidence type="ECO:0000313" key="1">
    <source>
        <dbReference type="EMBL" id="MCV3287079.1"/>
    </source>
</evidence>
<dbReference type="RefSeq" id="WP_156139741.1">
    <property type="nucleotide sequence ID" value="NZ_CAWMGL010000047.1"/>
</dbReference>
<accession>A0AAW5REC9</accession>
<name>A0AAW5REC9_AERME</name>
<dbReference type="Proteomes" id="UP001208651">
    <property type="component" value="Unassembled WGS sequence"/>
</dbReference>
<protein>
    <submittedName>
        <fullName evidence="1">Uncharacterized protein</fullName>
    </submittedName>
</protein>
<reference evidence="1" key="1">
    <citation type="submission" date="2022-01" db="EMBL/GenBank/DDBJ databases">
        <title>Comparison of Fish pathogen Aeromonas spp.</title>
        <authorList>
            <person name="Dubey S."/>
            <person name="Sorum H."/>
            <person name="Munangandu H.M."/>
        </authorList>
    </citation>
    <scope>NUCLEOTIDE SEQUENCE</scope>
    <source>
        <strain evidence="1">SD/21-15</strain>
    </source>
</reference>
<organism evidence="1 2">
    <name type="scientific">Aeromonas media</name>
    <dbReference type="NCBI Taxonomy" id="651"/>
    <lineage>
        <taxon>Bacteria</taxon>
        <taxon>Pseudomonadati</taxon>
        <taxon>Pseudomonadota</taxon>
        <taxon>Gammaproteobacteria</taxon>
        <taxon>Aeromonadales</taxon>
        <taxon>Aeromonadaceae</taxon>
        <taxon>Aeromonas</taxon>
    </lineage>
</organism>
<dbReference type="EMBL" id="JAJVCY010000002">
    <property type="protein sequence ID" value="MCV3287079.1"/>
    <property type="molecule type" value="Genomic_DNA"/>
</dbReference>
<evidence type="ECO:0000313" key="2">
    <source>
        <dbReference type="Proteomes" id="UP001208651"/>
    </source>
</evidence>